<sequence>MPTPDDAMLSPPAEHDSIVAGHPTCPPEELRIHSSEDVTRHTQSNAQDNSAAAGQQPSSTLGSSEMGQHIHPAPTASRTGASATDADSPPRDIPSPVSAHDEASEEQRNAHAGPTPLSGARSAPGSSSHTAVYTSPFPDHRFLPNSSSSLLRPGSKFVGCQTSDRQQYDVEVEIKHVDMRESYLCGYLRIKGLTEDHPSLTTYFEGEIIGSKYSFITQHPEWGSNDQVDTQHWGRFAAYKPVAKYSSRPESLPKDWRHKEHLFMRWKEYFLVPDHRVRTINGASFEGFYYICFNQLSGVIEGIYFHAKSEKFQKLRLEHVEDHGCLGAIEFC</sequence>
<feature type="region of interest" description="Disordered" evidence="2">
    <location>
        <begin position="1"/>
        <end position="133"/>
    </location>
</feature>
<evidence type="ECO:0000256" key="1">
    <source>
        <dbReference type="ARBA" id="ARBA00061469"/>
    </source>
</evidence>
<evidence type="ECO:0000313" key="4">
    <source>
        <dbReference type="Proteomes" id="UP000799440"/>
    </source>
</evidence>
<comment type="similarity">
    <text evidence="1">Belongs to the GID4/VID24 family.</text>
</comment>
<dbReference type="GO" id="GO:0007039">
    <property type="term" value="P:protein catabolic process in the vacuole"/>
    <property type="evidence" value="ECO:0007669"/>
    <property type="project" value="TreeGrafter"/>
</dbReference>
<dbReference type="GO" id="GO:0006623">
    <property type="term" value="P:protein targeting to vacuole"/>
    <property type="evidence" value="ECO:0007669"/>
    <property type="project" value="TreeGrafter"/>
</dbReference>
<evidence type="ECO:0000256" key="2">
    <source>
        <dbReference type="SAM" id="MobiDB-lite"/>
    </source>
</evidence>
<protein>
    <submittedName>
        <fullName evidence="3">Uncharacterized protein</fullName>
    </submittedName>
</protein>
<evidence type="ECO:0000313" key="3">
    <source>
        <dbReference type="EMBL" id="KAF2745565.1"/>
    </source>
</evidence>
<dbReference type="GO" id="GO:0034657">
    <property type="term" value="C:GID complex"/>
    <property type="evidence" value="ECO:0007669"/>
    <property type="project" value="TreeGrafter"/>
</dbReference>
<keyword evidence="4" id="KW-1185">Reference proteome</keyword>
<dbReference type="EMBL" id="MU006582">
    <property type="protein sequence ID" value="KAF2745565.1"/>
    <property type="molecule type" value="Genomic_DNA"/>
</dbReference>
<dbReference type="AlphaFoldDB" id="A0A6A6V4Z8"/>
<feature type="compositionally biased region" description="Basic and acidic residues" evidence="2">
    <location>
        <begin position="28"/>
        <end position="40"/>
    </location>
</feature>
<feature type="compositionally biased region" description="Basic and acidic residues" evidence="2">
    <location>
        <begin position="99"/>
        <end position="109"/>
    </location>
</feature>
<gene>
    <name evidence="3" type="ORF">M011DRAFT_504846</name>
</gene>
<dbReference type="Proteomes" id="UP000799440">
    <property type="component" value="Unassembled WGS sequence"/>
</dbReference>
<feature type="compositionally biased region" description="Polar residues" evidence="2">
    <location>
        <begin position="124"/>
        <end position="133"/>
    </location>
</feature>
<dbReference type="PANTHER" id="PTHR14534:SF3">
    <property type="entry name" value="GID COMPLEX SUBUNIT 4 HOMOLOG"/>
    <property type="match status" value="1"/>
</dbReference>
<proteinExistence type="inferred from homology"/>
<organism evidence="3 4">
    <name type="scientific">Sporormia fimetaria CBS 119925</name>
    <dbReference type="NCBI Taxonomy" id="1340428"/>
    <lineage>
        <taxon>Eukaryota</taxon>
        <taxon>Fungi</taxon>
        <taxon>Dikarya</taxon>
        <taxon>Ascomycota</taxon>
        <taxon>Pezizomycotina</taxon>
        <taxon>Dothideomycetes</taxon>
        <taxon>Pleosporomycetidae</taxon>
        <taxon>Pleosporales</taxon>
        <taxon>Sporormiaceae</taxon>
        <taxon>Sporormia</taxon>
    </lineage>
</organism>
<dbReference type="GO" id="GO:0005773">
    <property type="term" value="C:vacuole"/>
    <property type="evidence" value="ECO:0007669"/>
    <property type="project" value="GOC"/>
</dbReference>
<feature type="compositionally biased region" description="Polar residues" evidence="2">
    <location>
        <begin position="41"/>
        <end position="66"/>
    </location>
</feature>
<dbReference type="GO" id="GO:0043161">
    <property type="term" value="P:proteasome-mediated ubiquitin-dependent protein catabolic process"/>
    <property type="evidence" value="ECO:0007669"/>
    <property type="project" value="TreeGrafter"/>
</dbReference>
<accession>A0A6A6V4Z8</accession>
<dbReference type="InterPro" id="IPR018618">
    <property type="entry name" value="GID4/10-like"/>
</dbReference>
<dbReference type="OrthoDB" id="62at2759"/>
<dbReference type="GO" id="GO:0045721">
    <property type="term" value="P:negative regulation of gluconeogenesis"/>
    <property type="evidence" value="ECO:0007669"/>
    <property type="project" value="TreeGrafter"/>
</dbReference>
<dbReference type="PANTHER" id="PTHR14534">
    <property type="entry name" value="VACUOLAR IMPORT AND DEGRADATION PROTEIN 24"/>
    <property type="match status" value="1"/>
</dbReference>
<name>A0A6A6V4Z8_9PLEO</name>
<reference evidence="3" key="1">
    <citation type="journal article" date="2020" name="Stud. Mycol.">
        <title>101 Dothideomycetes genomes: a test case for predicting lifestyles and emergence of pathogens.</title>
        <authorList>
            <person name="Haridas S."/>
            <person name="Albert R."/>
            <person name="Binder M."/>
            <person name="Bloem J."/>
            <person name="Labutti K."/>
            <person name="Salamov A."/>
            <person name="Andreopoulos B."/>
            <person name="Baker S."/>
            <person name="Barry K."/>
            <person name="Bills G."/>
            <person name="Bluhm B."/>
            <person name="Cannon C."/>
            <person name="Castanera R."/>
            <person name="Culley D."/>
            <person name="Daum C."/>
            <person name="Ezra D."/>
            <person name="Gonzalez J."/>
            <person name="Henrissat B."/>
            <person name="Kuo A."/>
            <person name="Liang C."/>
            <person name="Lipzen A."/>
            <person name="Lutzoni F."/>
            <person name="Magnuson J."/>
            <person name="Mondo S."/>
            <person name="Nolan M."/>
            <person name="Ohm R."/>
            <person name="Pangilinan J."/>
            <person name="Park H.-J."/>
            <person name="Ramirez L."/>
            <person name="Alfaro M."/>
            <person name="Sun H."/>
            <person name="Tritt A."/>
            <person name="Yoshinaga Y."/>
            <person name="Zwiers L.-H."/>
            <person name="Turgeon B."/>
            <person name="Goodwin S."/>
            <person name="Spatafora J."/>
            <person name="Crous P."/>
            <person name="Grigoriev I."/>
        </authorList>
    </citation>
    <scope>NUCLEOTIDE SEQUENCE</scope>
    <source>
        <strain evidence="3">CBS 119925</strain>
    </source>
</reference>
<dbReference type="Pfam" id="PF09783">
    <property type="entry name" value="Vac_ImportDeg"/>
    <property type="match status" value="1"/>
</dbReference>